<dbReference type="Pfam" id="PF12867">
    <property type="entry name" value="DinB_2"/>
    <property type="match status" value="1"/>
</dbReference>
<organism evidence="2">
    <name type="scientific">Paenibacillus ihbetae</name>
    <dbReference type="NCBI Taxonomy" id="1870820"/>
    <lineage>
        <taxon>Bacteria</taxon>
        <taxon>Bacillati</taxon>
        <taxon>Bacillota</taxon>
        <taxon>Bacilli</taxon>
        <taxon>Bacillales</taxon>
        <taxon>Paenibacillaceae</taxon>
        <taxon>Paenibacillus</taxon>
    </lineage>
</organism>
<dbReference type="Gene3D" id="1.20.120.450">
    <property type="entry name" value="dinb family like domain"/>
    <property type="match status" value="1"/>
</dbReference>
<proteinExistence type="predicted"/>
<dbReference type="RefSeq" id="WP_099479420.1">
    <property type="nucleotide sequence ID" value="NZ_CP016809.1"/>
</dbReference>
<dbReference type="AlphaFoldDB" id="A0A1B2E6S8"/>
<reference evidence="2" key="1">
    <citation type="submission" date="2016-08" db="EMBL/GenBank/DDBJ databases">
        <title>Complete Genome Seqeunce of Paenibacillus sp. nov. IHBB 9852 from high altitute lake of Indian trans-Himalayas.</title>
        <authorList>
            <person name="Kiran S."/>
            <person name="Swarnkar M.K."/>
            <person name="Rana A."/>
            <person name="Tewari R."/>
            <person name="Gulati A."/>
        </authorList>
    </citation>
    <scope>NUCLEOTIDE SEQUENCE [LARGE SCALE GENOMIC DNA]</scope>
    <source>
        <strain evidence="2">IHBB 9852</strain>
    </source>
</reference>
<dbReference type="InterPro" id="IPR034660">
    <property type="entry name" value="DinB/YfiT-like"/>
</dbReference>
<dbReference type="InterPro" id="IPR024775">
    <property type="entry name" value="DinB-like"/>
</dbReference>
<protein>
    <recommendedName>
        <fullName evidence="1">DinB-like domain-containing protein</fullName>
    </recommendedName>
</protein>
<feature type="domain" description="DinB-like" evidence="1">
    <location>
        <begin position="21"/>
        <end position="149"/>
    </location>
</feature>
<dbReference type="SUPFAM" id="SSF109854">
    <property type="entry name" value="DinB/YfiT-like putative metalloenzymes"/>
    <property type="match status" value="1"/>
</dbReference>
<evidence type="ECO:0000259" key="1">
    <source>
        <dbReference type="Pfam" id="PF12867"/>
    </source>
</evidence>
<gene>
    <name evidence="2" type="ORF">BBD41_25565</name>
</gene>
<sequence length="155" mass="18490">MREKEQLLGQYGEWIDRVKELAERDETLWSTPVAEGKWTVREVVCHIFRWDEYFFTEAIEKIARGEDPTSEHLDYDEFNENARHYAKACTTEALVRQTIAARERLIEAIRAMPENVYEGEYTDKDGHPFKVAQFMKDFIWHDNHHLRQLELVALM</sequence>
<evidence type="ECO:0000313" key="2">
    <source>
        <dbReference type="EMBL" id="ANY75673.1"/>
    </source>
</evidence>
<accession>A0A1B2E6S8</accession>
<dbReference type="EMBL" id="CP016809">
    <property type="protein sequence ID" value="ANY75673.1"/>
    <property type="molecule type" value="Genomic_DNA"/>
</dbReference>
<name>A0A1B2E6S8_9BACL</name>
<dbReference type="KEGG" id="pib:BBD41_25565"/>